<keyword evidence="4" id="KW-0645">Protease</keyword>
<evidence type="ECO:0000259" key="3">
    <source>
        <dbReference type="PROSITE" id="PS51186"/>
    </source>
</evidence>
<dbReference type="InterPro" id="IPR016181">
    <property type="entry name" value="Acyl_CoA_acyltransferase"/>
</dbReference>
<dbReference type="PROSITE" id="PS51186">
    <property type="entry name" value="GNAT"/>
    <property type="match status" value="1"/>
</dbReference>
<dbReference type="GeneID" id="97328480"/>
<dbReference type="InterPro" id="IPR050680">
    <property type="entry name" value="YpeA/RimI_acetyltransf"/>
</dbReference>
<gene>
    <name evidence="4" type="primary">paiA</name>
    <name evidence="5" type="ORF">EAI93_10255</name>
    <name evidence="4" type="ORF">ERS852456_00630</name>
</gene>
<evidence type="ECO:0000256" key="2">
    <source>
        <dbReference type="ARBA" id="ARBA00023315"/>
    </source>
</evidence>
<evidence type="ECO:0000313" key="6">
    <source>
        <dbReference type="Proteomes" id="UP000095787"/>
    </source>
</evidence>
<protein>
    <submittedName>
        <fullName evidence="5">GNAT family N-acetyltransferase</fullName>
    </submittedName>
    <submittedName>
        <fullName evidence="4">Protease synthase and sporulation negative regulatory protein PAI 1</fullName>
        <ecNumber evidence="4">2.3.1.-</ecNumber>
    </submittedName>
</protein>
<dbReference type="RefSeq" id="WP_004846455.1">
    <property type="nucleotide sequence ID" value="NZ_AP028249.1"/>
</dbReference>
<reference evidence="5 7" key="2">
    <citation type="journal article" date="2019" name="Science, e1252229">
        <title>Invertible promoters mediate bacterial phase variation, antibiotic resistance, and host adaptation in the gut.</title>
        <authorList>
            <person name="Jiang X."/>
            <person name="Hall A.B."/>
            <person name="Arthur T.D."/>
            <person name="Plichta D.R."/>
            <person name="Covington C.T."/>
            <person name="Poyet M."/>
            <person name="Crothers J."/>
            <person name="Moses P.L."/>
            <person name="Tolonen A.C."/>
            <person name="Vlamakis H."/>
            <person name="Alm E.J."/>
            <person name="Xavier R.J."/>
        </authorList>
    </citation>
    <scope>NUCLEOTIDE SEQUENCE [LARGE SCALE GENOMIC DNA]</scope>
    <source>
        <strain evidence="7">aa_0143</strain>
        <strain evidence="5">Aa_0143</strain>
    </source>
</reference>
<dbReference type="CDD" id="cd04301">
    <property type="entry name" value="NAT_SF"/>
    <property type="match status" value="1"/>
</dbReference>
<keyword evidence="4" id="KW-0378">Hydrolase</keyword>
<evidence type="ECO:0000256" key="1">
    <source>
        <dbReference type="ARBA" id="ARBA00022679"/>
    </source>
</evidence>
<evidence type="ECO:0000313" key="4">
    <source>
        <dbReference type="EMBL" id="CUN71545.1"/>
    </source>
</evidence>
<dbReference type="EMBL" id="RCYR01000021">
    <property type="protein sequence ID" value="RYS78815.1"/>
    <property type="molecule type" value="Genomic_DNA"/>
</dbReference>
<dbReference type="SUPFAM" id="SSF55729">
    <property type="entry name" value="Acyl-CoA N-acyltransferases (Nat)"/>
    <property type="match status" value="1"/>
</dbReference>
<dbReference type="InterPro" id="IPR000182">
    <property type="entry name" value="GNAT_dom"/>
</dbReference>
<evidence type="ECO:0000313" key="7">
    <source>
        <dbReference type="Proteomes" id="UP000292665"/>
    </source>
</evidence>
<sequence>MIRKMRSEDKKTYMEMAREFYHSDAVLHPVPDTYFERTADEALRSDVYAEIFLFECENEAAGYGLIAKTYSQEAGGMVWWIEEVYVREAFRSKGIGREFFAYLDKVKGSAVTRMRLEVEEDNTRAVALYKKLGYKPLEYAQMIKDAPLK</sequence>
<dbReference type="EC" id="2.3.1.-" evidence="4"/>
<dbReference type="GO" id="GO:0016747">
    <property type="term" value="F:acyltransferase activity, transferring groups other than amino-acyl groups"/>
    <property type="evidence" value="ECO:0007669"/>
    <property type="project" value="InterPro"/>
</dbReference>
<feature type="domain" description="N-acetyltransferase" evidence="3">
    <location>
        <begin position="1"/>
        <end position="149"/>
    </location>
</feature>
<dbReference type="GO" id="GO:0006508">
    <property type="term" value="P:proteolysis"/>
    <property type="evidence" value="ECO:0007669"/>
    <property type="project" value="UniProtKB-KW"/>
</dbReference>
<keyword evidence="1 4" id="KW-0808">Transferase</keyword>
<dbReference type="EMBL" id="CYZO01000006">
    <property type="protein sequence ID" value="CUN71545.1"/>
    <property type="molecule type" value="Genomic_DNA"/>
</dbReference>
<dbReference type="Proteomes" id="UP000095787">
    <property type="component" value="Unassembled WGS sequence"/>
</dbReference>
<evidence type="ECO:0000313" key="5">
    <source>
        <dbReference type="EMBL" id="RYS78815.1"/>
    </source>
</evidence>
<dbReference type="PANTHER" id="PTHR43420">
    <property type="entry name" value="ACETYLTRANSFERASE"/>
    <property type="match status" value="1"/>
</dbReference>
<dbReference type="Gene3D" id="3.40.630.30">
    <property type="match status" value="1"/>
</dbReference>
<dbReference type="GO" id="GO:0008233">
    <property type="term" value="F:peptidase activity"/>
    <property type="evidence" value="ECO:0007669"/>
    <property type="project" value="UniProtKB-KW"/>
</dbReference>
<keyword evidence="2 4" id="KW-0012">Acyltransferase</keyword>
<dbReference type="Proteomes" id="UP000292665">
    <property type="component" value="Unassembled WGS sequence"/>
</dbReference>
<dbReference type="Pfam" id="PF00583">
    <property type="entry name" value="Acetyltransf_1"/>
    <property type="match status" value="1"/>
</dbReference>
<reference evidence="4 6" key="1">
    <citation type="submission" date="2015-09" db="EMBL/GenBank/DDBJ databases">
        <authorList>
            <consortium name="Pathogen Informatics"/>
        </authorList>
    </citation>
    <scope>NUCLEOTIDE SEQUENCE [LARGE SCALE GENOMIC DNA]</scope>
    <source>
        <strain evidence="4 6">2789STDY5834841</strain>
    </source>
</reference>
<accession>A0A173Z8N2</accession>
<proteinExistence type="predicted"/>
<name>A0A173Z8N2_9FIRM</name>
<dbReference type="AlphaFoldDB" id="A0A173Z8N2"/>
<organism evidence="4 6">
    <name type="scientific">[Ruminococcus] torques</name>
    <dbReference type="NCBI Taxonomy" id="33039"/>
    <lineage>
        <taxon>Bacteria</taxon>
        <taxon>Bacillati</taxon>
        <taxon>Bacillota</taxon>
        <taxon>Clostridia</taxon>
        <taxon>Lachnospirales</taxon>
        <taxon>Lachnospiraceae</taxon>
        <taxon>Mediterraneibacter</taxon>
    </lineage>
</organism>